<evidence type="ECO:0000313" key="2">
    <source>
        <dbReference type="Proteomes" id="UP001589568"/>
    </source>
</evidence>
<dbReference type="Proteomes" id="UP001589568">
    <property type="component" value="Unassembled WGS sequence"/>
</dbReference>
<keyword evidence="2" id="KW-1185">Reference proteome</keyword>
<sequence>MIRMLISIALNRHLSGDPRYVRCATCGTAASESEAPLRVLMRFTTVDGRLVDGDQTPPEWTCPSCGRDGPLQVGELLPNDTLIGCRRTRLCRYRWKVPGSAKVVVCPRCYTVQPGPAE</sequence>
<protein>
    <submittedName>
        <fullName evidence="1">Uncharacterized protein</fullName>
    </submittedName>
</protein>
<accession>A0ABV5NWX6</accession>
<comment type="caution">
    <text evidence="1">The sequence shown here is derived from an EMBL/GenBank/DDBJ whole genome shotgun (WGS) entry which is preliminary data.</text>
</comment>
<evidence type="ECO:0000313" key="1">
    <source>
        <dbReference type="EMBL" id="MFB9474752.1"/>
    </source>
</evidence>
<name>A0ABV5NWX6_9ACTN</name>
<reference evidence="1 2" key="1">
    <citation type="submission" date="2024-09" db="EMBL/GenBank/DDBJ databases">
        <authorList>
            <person name="Sun Q."/>
            <person name="Mori K."/>
        </authorList>
    </citation>
    <scope>NUCLEOTIDE SEQUENCE [LARGE SCALE GENOMIC DNA]</scope>
    <source>
        <strain evidence="1 2">JCM 3324</strain>
    </source>
</reference>
<gene>
    <name evidence="1" type="ORF">ACFFR3_35110</name>
</gene>
<dbReference type="RefSeq" id="WP_345394092.1">
    <property type="nucleotide sequence ID" value="NZ_BAAAXS010000001.1"/>
</dbReference>
<dbReference type="EMBL" id="JBHMCF010000040">
    <property type="protein sequence ID" value="MFB9474752.1"/>
    <property type="molecule type" value="Genomic_DNA"/>
</dbReference>
<proteinExistence type="predicted"/>
<organism evidence="1 2">
    <name type="scientific">Nonomuraea salmonea</name>
    <dbReference type="NCBI Taxonomy" id="46181"/>
    <lineage>
        <taxon>Bacteria</taxon>
        <taxon>Bacillati</taxon>
        <taxon>Actinomycetota</taxon>
        <taxon>Actinomycetes</taxon>
        <taxon>Streptosporangiales</taxon>
        <taxon>Streptosporangiaceae</taxon>
        <taxon>Nonomuraea</taxon>
    </lineage>
</organism>